<dbReference type="KEGG" id="cci:CC1G_14254"/>
<proteinExistence type="predicted"/>
<dbReference type="InParanoid" id="D6RLE5"/>
<evidence type="ECO:0000313" key="3">
    <source>
        <dbReference type="Proteomes" id="UP000001861"/>
    </source>
</evidence>
<feature type="region of interest" description="Disordered" evidence="1">
    <location>
        <begin position="120"/>
        <end position="141"/>
    </location>
</feature>
<feature type="compositionally biased region" description="Basic and acidic residues" evidence="1">
    <location>
        <begin position="127"/>
        <end position="136"/>
    </location>
</feature>
<accession>D6RLE5</accession>
<dbReference type="EMBL" id="AACS02000003">
    <property type="protein sequence ID" value="EFI28229.1"/>
    <property type="molecule type" value="Genomic_DNA"/>
</dbReference>
<dbReference type="GeneID" id="9378425"/>
<keyword evidence="3" id="KW-1185">Reference proteome</keyword>
<evidence type="ECO:0000256" key="1">
    <source>
        <dbReference type="SAM" id="MobiDB-lite"/>
    </source>
</evidence>
<name>D6RLE5_COPC7</name>
<reference evidence="2 3" key="1">
    <citation type="journal article" date="2010" name="Proc. Natl. Acad. Sci. U.S.A.">
        <title>Insights into evolution of multicellular fungi from the assembled chromosomes of the mushroom Coprinopsis cinerea (Coprinus cinereus).</title>
        <authorList>
            <person name="Stajich J.E."/>
            <person name="Wilke S.K."/>
            <person name="Ahren D."/>
            <person name="Au C.H."/>
            <person name="Birren B.W."/>
            <person name="Borodovsky M."/>
            <person name="Burns C."/>
            <person name="Canback B."/>
            <person name="Casselton L.A."/>
            <person name="Cheng C.K."/>
            <person name="Deng J."/>
            <person name="Dietrich F.S."/>
            <person name="Fargo D.C."/>
            <person name="Farman M.L."/>
            <person name="Gathman A.C."/>
            <person name="Goldberg J."/>
            <person name="Guigo R."/>
            <person name="Hoegger P.J."/>
            <person name="Hooker J.B."/>
            <person name="Huggins A."/>
            <person name="James T.Y."/>
            <person name="Kamada T."/>
            <person name="Kilaru S."/>
            <person name="Kodira C."/>
            <person name="Kues U."/>
            <person name="Kupfer D."/>
            <person name="Kwan H.S."/>
            <person name="Lomsadze A."/>
            <person name="Li W."/>
            <person name="Lilly W.W."/>
            <person name="Ma L.J."/>
            <person name="Mackey A.J."/>
            <person name="Manning G."/>
            <person name="Martin F."/>
            <person name="Muraguchi H."/>
            <person name="Natvig D.O."/>
            <person name="Palmerini H."/>
            <person name="Ramesh M.A."/>
            <person name="Rehmeyer C.J."/>
            <person name="Roe B.A."/>
            <person name="Shenoy N."/>
            <person name="Stanke M."/>
            <person name="Ter-Hovhannisyan V."/>
            <person name="Tunlid A."/>
            <person name="Velagapudi R."/>
            <person name="Vision T.J."/>
            <person name="Zeng Q."/>
            <person name="Zolan M.E."/>
            <person name="Pukkila P.J."/>
        </authorList>
    </citation>
    <scope>NUCLEOTIDE SEQUENCE [LARGE SCALE GENOMIC DNA]</scope>
    <source>
        <strain evidence="3">Okayama-7 / 130 / ATCC MYA-4618 / FGSC 9003</strain>
    </source>
</reference>
<organism evidence="2 3">
    <name type="scientific">Coprinopsis cinerea (strain Okayama-7 / 130 / ATCC MYA-4618 / FGSC 9003)</name>
    <name type="common">Inky cap fungus</name>
    <name type="synonym">Hormographiella aspergillata</name>
    <dbReference type="NCBI Taxonomy" id="240176"/>
    <lineage>
        <taxon>Eukaryota</taxon>
        <taxon>Fungi</taxon>
        <taxon>Dikarya</taxon>
        <taxon>Basidiomycota</taxon>
        <taxon>Agaricomycotina</taxon>
        <taxon>Agaricomycetes</taxon>
        <taxon>Agaricomycetidae</taxon>
        <taxon>Agaricales</taxon>
        <taxon>Agaricineae</taxon>
        <taxon>Psathyrellaceae</taxon>
        <taxon>Coprinopsis</taxon>
    </lineage>
</organism>
<gene>
    <name evidence="2" type="ORF">CC1G_14254</name>
</gene>
<evidence type="ECO:0000313" key="2">
    <source>
        <dbReference type="EMBL" id="EFI28229.1"/>
    </source>
</evidence>
<dbReference type="HOGENOM" id="CLU_1602628_0_0_1"/>
<sequence>MGSRRRGCSATVDRGPWSVTPPEMKMLQAILPAGSSSKIWPGFTVENIEGEEHLVLCRSKQLTADKSDQTWEGAEVNASHTHTQLNGKVVAGILPALARCLHNSSRSKRQNMSLLNVTLPMSNPRADTSRARKIDQEGTSDETATISYRCRGCTARQTHRAEGYGA</sequence>
<dbReference type="VEuPathDB" id="FungiDB:CC1G_14254"/>
<dbReference type="Proteomes" id="UP000001861">
    <property type="component" value="Unassembled WGS sequence"/>
</dbReference>
<dbReference type="RefSeq" id="XP_002911723.1">
    <property type="nucleotide sequence ID" value="XM_002911677.1"/>
</dbReference>
<dbReference type="AlphaFoldDB" id="D6RLE5"/>
<protein>
    <submittedName>
        <fullName evidence="2">Uncharacterized protein</fullName>
    </submittedName>
</protein>
<comment type="caution">
    <text evidence="2">The sequence shown here is derived from an EMBL/GenBank/DDBJ whole genome shotgun (WGS) entry which is preliminary data.</text>
</comment>